<evidence type="ECO:0000256" key="1">
    <source>
        <dbReference type="SAM" id="MobiDB-lite"/>
    </source>
</evidence>
<name>A0AAD7B857_9AGAR</name>
<organism evidence="2 3">
    <name type="scientific">Roridomyces roridus</name>
    <dbReference type="NCBI Taxonomy" id="1738132"/>
    <lineage>
        <taxon>Eukaryota</taxon>
        <taxon>Fungi</taxon>
        <taxon>Dikarya</taxon>
        <taxon>Basidiomycota</taxon>
        <taxon>Agaricomycotina</taxon>
        <taxon>Agaricomycetes</taxon>
        <taxon>Agaricomycetidae</taxon>
        <taxon>Agaricales</taxon>
        <taxon>Marasmiineae</taxon>
        <taxon>Mycenaceae</taxon>
        <taxon>Roridomyces</taxon>
    </lineage>
</organism>
<comment type="caution">
    <text evidence="2">The sequence shown here is derived from an EMBL/GenBank/DDBJ whole genome shotgun (WGS) entry which is preliminary data.</text>
</comment>
<dbReference type="Proteomes" id="UP001221142">
    <property type="component" value="Unassembled WGS sequence"/>
</dbReference>
<keyword evidence="3" id="KW-1185">Reference proteome</keyword>
<proteinExistence type="predicted"/>
<evidence type="ECO:0000313" key="3">
    <source>
        <dbReference type="Proteomes" id="UP001221142"/>
    </source>
</evidence>
<sequence length="222" mass="24255">MAGIALRQKCKVRTGSNTRGPVLLLIVLNSNPRATRLITAPPPRALLPTSSNSNRLVLFISTRSCSSGATEKKHRHIGVSAWKKAKCPWISVFGSSQSSSEGGCEVMRSALRVPEYSALKRGPSLRATALGLGPRTSVRRRSSAEAVVRLIEAFHPPTMTQTWSTRGRSKARGKRQLSGRGQKQKAERTNSGYLLDHQMSRPAPFDPEAQLFNFPPPTSIEV</sequence>
<evidence type="ECO:0000313" key="2">
    <source>
        <dbReference type="EMBL" id="KAJ7613084.1"/>
    </source>
</evidence>
<dbReference type="EMBL" id="JARKIF010000029">
    <property type="protein sequence ID" value="KAJ7613084.1"/>
    <property type="molecule type" value="Genomic_DNA"/>
</dbReference>
<gene>
    <name evidence="2" type="ORF">FB45DRAFT_1112795</name>
</gene>
<protein>
    <submittedName>
        <fullName evidence="2">Uncharacterized protein</fullName>
    </submittedName>
</protein>
<reference evidence="2" key="1">
    <citation type="submission" date="2023-03" db="EMBL/GenBank/DDBJ databases">
        <title>Massive genome expansion in bonnet fungi (Mycena s.s.) driven by repeated elements and novel gene families across ecological guilds.</title>
        <authorList>
            <consortium name="Lawrence Berkeley National Laboratory"/>
            <person name="Harder C.B."/>
            <person name="Miyauchi S."/>
            <person name="Viragh M."/>
            <person name="Kuo A."/>
            <person name="Thoen E."/>
            <person name="Andreopoulos B."/>
            <person name="Lu D."/>
            <person name="Skrede I."/>
            <person name="Drula E."/>
            <person name="Henrissat B."/>
            <person name="Morin E."/>
            <person name="Kohler A."/>
            <person name="Barry K."/>
            <person name="LaButti K."/>
            <person name="Morin E."/>
            <person name="Salamov A."/>
            <person name="Lipzen A."/>
            <person name="Mereny Z."/>
            <person name="Hegedus B."/>
            <person name="Baldrian P."/>
            <person name="Stursova M."/>
            <person name="Weitz H."/>
            <person name="Taylor A."/>
            <person name="Grigoriev I.V."/>
            <person name="Nagy L.G."/>
            <person name="Martin F."/>
            <person name="Kauserud H."/>
        </authorList>
    </citation>
    <scope>NUCLEOTIDE SEQUENCE</scope>
    <source>
        <strain evidence="2">9284</strain>
    </source>
</reference>
<dbReference type="AlphaFoldDB" id="A0AAD7B857"/>
<accession>A0AAD7B857</accession>
<feature type="compositionally biased region" description="Basic residues" evidence="1">
    <location>
        <begin position="167"/>
        <end position="177"/>
    </location>
</feature>
<feature type="region of interest" description="Disordered" evidence="1">
    <location>
        <begin position="158"/>
        <end position="222"/>
    </location>
</feature>